<keyword evidence="3" id="KW-1185">Reference proteome</keyword>
<comment type="caution">
    <text evidence="2">The sequence shown here is derived from an EMBL/GenBank/DDBJ whole genome shotgun (WGS) entry which is preliminary data.</text>
</comment>
<feature type="compositionally biased region" description="Polar residues" evidence="1">
    <location>
        <begin position="45"/>
        <end position="55"/>
    </location>
</feature>
<evidence type="ECO:0000313" key="3">
    <source>
        <dbReference type="Proteomes" id="UP000562492"/>
    </source>
</evidence>
<evidence type="ECO:0000313" key="2">
    <source>
        <dbReference type="EMBL" id="MBB6579366.1"/>
    </source>
</evidence>
<organism evidence="2 3">
    <name type="scientific">Comamonas odontotermitis</name>
    <dbReference type="NCBI Taxonomy" id="379895"/>
    <lineage>
        <taxon>Bacteria</taxon>
        <taxon>Pseudomonadati</taxon>
        <taxon>Pseudomonadota</taxon>
        <taxon>Betaproteobacteria</taxon>
        <taxon>Burkholderiales</taxon>
        <taxon>Comamonadaceae</taxon>
        <taxon>Comamonas</taxon>
    </lineage>
</organism>
<feature type="region of interest" description="Disordered" evidence="1">
    <location>
        <begin position="1"/>
        <end position="55"/>
    </location>
</feature>
<gene>
    <name evidence="2" type="ORF">HNP33_003478</name>
</gene>
<dbReference type="RefSeq" id="WP_184710662.1">
    <property type="nucleotide sequence ID" value="NZ_JACHKZ010000028.1"/>
</dbReference>
<reference evidence="2 3" key="1">
    <citation type="submission" date="2020-08" db="EMBL/GenBank/DDBJ databases">
        <title>Functional genomics of gut bacteria from endangered species of beetles.</title>
        <authorList>
            <person name="Carlos-Shanley C."/>
        </authorList>
    </citation>
    <scope>NUCLEOTIDE SEQUENCE [LARGE SCALE GENOMIC DNA]</scope>
    <source>
        <strain evidence="2 3">S00124</strain>
    </source>
</reference>
<dbReference type="Proteomes" id="UP000562492">
    <property type="component" value="Unassembled WGS sequence"/>
</dbReference>
<proteinExistence type="predicted"/>
<feature type="compositionally biased region" description="Basic and acidic residues" evidence="1">
    <location>
        <begin position="8"/>
        <end position="34"/>
    </location>
</feature>
<accession>A0ABR6RJL7</accession>
<evidence type="ECO:0000256" key="1">
    <source>
        <dbReference type="SAM" id="MobiDB-lite"/>
    </source>
</evidence>
<sequence>MPQPPHAPAHEHSERDAQPDKKPANPKDLNDPRNPKSPAVDEPTYQRSQVIKQPR</sequence>
<protein>
    <submittedName>
        <fullName evidence="2">Uncharacterized protein</fullName>
    </submittedName>
</protein>
<dbReference type="EMBL" id="JACHKZ010000028">
    <property type="protein sequence ID" value="MBB6579366.1"/>
    <property type="molecule type" value="Genomic_DNA"/>
</dbReference>
<name>A0ABR6RJL7_9BURK</name>